<evidence type="ECO:0000313" key="2">
    <source>
        <dbReference type="Proteomes" id="UP000730161"/>
    </source>
</evidence>
<dbReference type="OrthoDB" id="117414at2157"/>
<proteinExistence type="predicted"/>
<protein>
    <submittedName>
        <fullName evidence="1">Uncharacterized protein</fullName>
    </submittedName>
</protein>
<accession>A0A8J8B632</accession>
<organism evidence="1 2">
    <name type="scientific">Methanocalculus chunghsingensis</name>
    <dbReference type="NCBI Taxonomy" id="156457"/>
    <lineage>
        <taxon>Archaea</taxon>
        <taxon>Methanobacteriati</taxon>
        <taxon>Methanobacteriota</taxon>
        <taxon>Stenosarchaea group</taxon>
        <taxon>Methanomicrobia</taxon>
        <taxon>Methanomicrobiales</taxon>
        <taxon>Methanocalculaceae</taxon>
        <taxon>Methanocalculus</taxon>
    </lineage>
</organism>
<comment type="caution">
    <text evidence="1">The sequence shown here is derived from an EMBL/GenBank/DDBJ whole genome shotgun (WGS) entry which is preliminary data.</text>
</comment>
<dbReference type="RefSeq" id="WP_211531410.1">
    <property type="nucleotide sequence ID" value="NZ_JWHL01000017.1"/>
</dbReference>
<dbReference type="AlphaFoldDB" id="A0A8J8B632"/>
<sequence length="168" mass="18109">MAVDFVETRNTRTAVRTLPAPFVDTAAFDAVVESVIENNPLGCVPYEQAGEMIPGVVRGRQIYTARIAYLDGDGKRVGAATVTAETIPGMTAAADALMADNTLKTAIGGNPVRDFGKDTYSAQLRCRDPNGETYTLTFTRKNVRVTSYQDEQILATVEDWADAVPALC</sequence>
<evidence type="ECO:0000313" key="1">
    <source>
        <dbReference type="EMBL" id="MBR1369669.1"/>
    </source>
</evidence>
<name>A0A8J8B632_9EURY</name>
<dbReference type="EMBL" id="JWHL01000017">
    <property type="protein sequence ID" value="MBR1369669.1"/>
    <property type="molecule type" value="Genomic_DNA"/>
</dbReference>
<dbReference type="Proteomes" id="UP000730161">
    <property type="component" value="Unassembled WGS sequence"/>
</dbReference>
<reference evidence="1" key="1">
    <citation type="submission" date="2014-12" db="EMBL/GenBank/DDBJ databases">
        <authorList>
            <person name="Huang H.-H."/>
            <person name="Chen S.-C."/>
            <person name="Lai M.-C."/>
        </authorList>
    </citation>
    <scope>NUCLEOTIDE SEQUENCE</scope>
    <source>
        <strain evidence="1">K1F9705b</strain>
    </source>
</reference>
<keyword evidence="2" id="KW-1185">Reference proteome</keyword>
<gene>
    <name evidence="1" type="ORF">RJ53_09355</name>
</gene>